<feature type="domain" description="PARP catalytic" evidence="5">
    <location>
        <begin position="700"/>
        <end position="966"/>
    </location>
</feature>
<evidence type="ECO:0000313" key="7">
    <source>
        <dbReference type="Proteomes" id="UP000075714"/>
    </source>
</evidence>
<evidence type="ECO:0000256" key="1">
    <source>
        <dbReference type="RuleBase" id="RU362114"/>
    </source>
</evidence>
<evidence type="ECO:0000313" key="6">
    <source>
        <dbReference type="EMBL" id="KXZ48861.1"/>
    </source>
</evidence>
<dbReference type="Gene3D" id="3.10.110.10">
    <property type="entry name" value="Ubiquitin Conjugating Enzyme"/>
    <property type="match status" value="1"/>
</dbReference>
<dbReference type="PANTHER" id="PTHR45740">
    <property type="entry name" value="POLY [ADP-RIBOSE] POLYMERASE"/>
    <property type="match status" value="1"/>
</dbReference>
<dbReference type="EMBL" id="LSYV01000026">
    <property type="protein sequence ID" value="KXZ48861.1"/>
    <property type="molecule type" value="Genomic_DNA"/>
</dbReference>
<dbReference type="GO" id="GO:1990404">
    <property type="term" value="F:NAD+-protein mono-ADP-ribosyltransferase activity"/>
    <property type="evidence" value="ECO:0007669"/>
    <property type="project" value="TreeGrafter"/>
</dbReference>
<feature type="coiled-coil region" evidence="2">
    <location>
        <begin position="513"/>
        <end position="550"/>
    </location>
</feature>
<dbReference type="PROSITE" id="PS50127">
    <property type="entry name" value="UBC_2"/>
    <property type="match status" value="1"/>
</dbReference>
<dbReference type="InterPro" id="IPR012317">
    <property type="entry name" value="Poly(ADP-ribose)pol_cat_dom"/>
</dbReference>
<dbReference type="GO" id="GO:0003950">
    <property type="term" value="F:NAD+ poly-ADP-ribosyltransferase activity"/>
    <property type="evidence" value="ECO:0007669"/>
    <property type="project" value="UniProtKB-UniRule"/>
</dbReference>
<organism evidence="6 7">
    <name type="scientific">Gonium pectorale</name>
    <name type="common">Green alga</name>
    <dbReference type="NCBI Taxonomy" id="33097"/>
    <lineage>
        <taxon>Eukaryota</taxon>
        <taxon>Viridiplantae</taxon>
        <taxon>Chlorophyta</taxon>
        <taxon>core chlorophytes</taxon>
        <taxon>Chlorophyceae</taxon>
        <taxon>CS clade</taxon>
        <taxon>Chlamydomonadales</taxon>
        <taxon>Volvocaceae</taxon>
        <taxon>Gonium</taxon>
    </lineage>
</organism>
<gene>
    <name evidence="6" type="ORF">GPECTOR_25g446</name>
</gene>
<evidence type="ECO:0000256" key="2">
    <source>
        <dbReference type="SAM" id="Coils"/>
    </source>
</evidence>
<dbReference type="STRING" id="33097.A0A150GG96"/>
<dbReference type="InterPro" id="IPR016135">
    <property type="entry name" value="UBQ-conjugating_enzyme/RWD"/>
</dbReference>
<evidence type="ECO:0000259" key="4">
    <source>
        <dbReference type="PROSITE" id="PS50127"/>
    </source>
</evidence>
<dbReference type="CDD" id="cd23802">
    <property type="entry name" value="UBCc_UBE2Q"/>
    <property type="match status" value="1"/>
</dbReference>
<feature type="region of interest" description="Disordered" evidence="3">
    <location>
        <begin position="193"/>
        <end position="275"/>
    </location>
</feature>
<dbReference type="OrthoDB" id="109543at2759"/>
<keyword evidence="1" id="KW-0808">Transferase</keyword>
<dbReference type="Proteomes" id="UP000075714">
    <property type="component" value="Unassembled WGS sequence"/>
</dbReference>
<dbReference type="EC" id="2.4.2.-" evidence="1"/>
<keyword evidence="1" id="KW-0520">NAD</keyword>
<feature type="compositionally biased region" description="Gly residues" evidence="3">
    <location>
        <begin position="235"/>
        <end position="248"/>
    </location>
</feature>
<proteinExistence type="predicted"/>
<accession>A0A150GG96</accession>
<dbReference type="Gene3D" id="3.90.228.10">
    <property type="match status" value="1"/>
</dbReference>
<feature type="region of interest" description="Disordered" evidence="3">
    <location>
        <begin position="295"/>
        <end position="363"/>
    </location>
</feature>
<keyword evidence="7" id="KW-1185">Reference proteome</keyword>
<feature type="coiled-coil region" evidence="2">
    <location>
        <begin position="701"/>
        <end position="730"/>
    </location>
</feature>
<feature type="compositionally biased region" description="Acidic residues" evidence="3">
    <location>
        <begin position="214"/>
        <end position="232"/>
    </location>
</feature>
<feature type="domain" description="UBC core" evidence="4">
    <location>
        <begin position="14"/>
        <end position="192"/>
    </location>
</feature>
<evidence type="ECO:0000256" key="3">
    <source>
        <dbReference type="SAM" id="MobiDB-lite"/>
    </source>
</evidence>
<keyword evidence="2" id="KW-0175">Coiled coil</keyword>
<protein>
    <recommendedName>
        <fullName evidence="1">Poly [ADP-ribose] polymerase</fullName>
        <shortName evidence="1">PARP</shortName>
        <ecNumber evidence="1">2.4.2.-</ecNumber>
    </recommendedName>
</protein>
<comment type="caution">
    <text evidence="6">The sequence shown here is derived from an EMBL/GenBank/DDBJ whole genome shotgun (WGS) entry which is preliminary data.</text>
</comment>
<dbReference type="PROSITE" id="PS51059">
    <property type="entry name" value="PARP_CATALYTIC"/>
    <property type="match status" value="1"/>
</dbReference>
<dbReference type="SUPFAM" id="SSF54495">
    <property type="entry name" value="UBC-like"/>
    <property type="match status" value="1"/>
</dbReference>
<sequence>MSRPAVDAPWKKFNGAKRLQAEFKALQRSPLAAGDKPQVDDNLFRWRFRVKNFDEDVAAGKTLNQDLRELARKHGQDHLLMEVQFPPDYPTNPFFLRVVSPRCVMYTGHVTAGGSICIEALVASGGPGGWQADYSVEGVLVLVLANMLHTEARVETLDLVDDDDDGDVLPGAGGHGVLQPKPAAAAVVQAAGPSGVLQAPSRKRPAPASKTQQEEDDDDDVICLSDSDDDDGQPGNRGGRQIGGGRKQGAGAAAAAAPAPRQERGRAAKRPAGHAAEVLSDADDEIVMVGGAGKSAALPGAQTGGAAITRRAQRPAADSTEAQLQGAGAGTASGRTDKSARDSDGSLITSANGGATMPRRVRRRVDNTAAGGAGAARTATATPAAGVVDLTKPSPLGASGAGAGASAGGVAATAAWATGGFSAGPLFPKPPRYGSPAAAVGAAAGAAAAAAVVVDLSTGDRGTGPSSKRAAVQPAASVGVATMAAAGAGGAAVGMAAVLGSGADGASAAVAADAALAAMMSQLEATKAKLEEERRAKERLEAKVKDLAAQALLSKVSEAGENAAAAGGSRPAGGNLLLSAPPPPHWEPMREDEGFGVKLVVLPLPGDQAGGTSSVAAPGSGSPFAPPPLNRAALDELEANGLSSSDAADLLRHCNGNLDEAMDLALQAADCGGIMALLRRQRRQAAAAAAGAGAGGSAADAAAAEAEARAAREQAVREELERVLARFEKASGLSRGRVVRVERVQNWRLWTKYCLRRREVEASRKGGPLNEFYMWHGTSTRVVNAVVTDGFDMREYGALGEGTYFAANAQYSIAYSTRHVVGNNPGAYGAAAFPGMPAFPAGVGLPMPAIGGPVGANLFGFAFPLTGKSGAMMLCRVVMGHLAQGTVGMRKPPAGHDSVYMANTLQRGMGHAPKKKGAKGRQGDGVGPGDDDEEALWHVGRYLGDNLIVSVFDNSQAYPEYIVHID</sequence>
<feature type="region of interest" description="Disordered" evidence="3">
    <location>
        <begin position="909"/>
        <end position="931"/>
    </location>
</feature>
<dbReference type="PANTHER" id="PTHR45740:SF2">
    <property type="entry name" value="POLY [ADP-RIBOSE] POLYMERASE"/>
    <property type="match status" value="1"/>
</dbReference>
<dbReference type="SUPFAM" id="SSF56399">
    <property type="entry name" value="ADP-ribosylation"/>
    <property type="match status" value="1"/>
</dbReference>
<dbReference type="GO" id="GO:0005634">
    <property type="term" value="C:nucleus"/>
    <property type="evidence" value="ECO:0007669"/>
    <property type="project" value="TreeGrafter"/>
</dbReference>
<reference evidence="7" key="1">
    <citation type="journal article" date="2016" name="Nat. Commun.">
        <title>The Gonium pectorale genome demonstrates co-option of cell cycle regulation during the evolution of multicellularity.</title>
        <authorList>
            <person name="Hanschen E.R."/>
            <person name="Marriage T.N."/>
            <person name="Ferris P.J."/>
            <person name="Hamaji T."/>
            <person name="Toyoda A."/>
            <person name="Fujiyama A."/>
            <person name="Neme R."/>
            <person name="Noguchi H."/>
            <person name="Minakuchi Y."/>
            <person name="Suzuki M."/>
            <person name="Kawai-Toyooka H."/>
            <person name="Smith D.R."/>
            <person name="Sparks H."/>
            <person name="Anderson J."/>
            <person name="Bakaric R."/>
            <person name="Luria V."/>
            <person name="Karger A."/>
            <person name="Kirschner M.W."/>
            <person name="Durand P.M."/>
            <person name="Michod R.E."/>
            <person name="Nozaki H."/>
            <person name="Olson B.J."/>
        </authorList>
    </citation>
    <scope>NUCLEOTIDE SEQUENCE [LARGE SCALE GENOMIC DNA]</scope>
    <source>
        <strain evidence="7">NIES-2863</strain>
    </source>
</reference>
<feature type="compositionally biased region" description="Basic and acidic residues" evidence="3">
    <location>
        <begin position="335"/>
        <end position="344"/>
    </location>
</feature>
<dbReference type="Pfam" id="PF00644">
    <property type="entry name" value="PARP"/>
    <property type="match status" value="1"/>
</dbReference>
<name>A0A150GG96_GONPE</name>
<evidence type="ECO:0000259" key="5">
    <source>
        <dbReference type="PROSITE" id="PS51059"/>
    </source>
</evidence>
<feature type="compositionally biased region" description="Low complexity" evidence="3">
    <location>
        <begin position="249"/>
        <end position="260"/>
    </location>
</feature>
<dbReference type="InterPro" id="IPR000608">
    <property type="entry name" value="UBC"/>
</dbReference>
<dbReference type="InterPro" id="IPR051712">
    <property type="entry name" value="ARTD-AVP"/>
</dbReference>
<keyword evidence="1" id="KW-0328">Glycosyltransferase</keyword>
<dbReference type="AlphaFoldDB" id="A0A150GG96"/>